<dbReference type="RefSeq" id="WP_407592286.1">
    <property type="nucleotide sequence ID" value="NZ_JBHDIY010000002.1"/>
</dbReference>
<evidence type="ECO:0000313" key="2">
    <source>
        <dbReference type="Proteomes" id="UP001627408"/>
    </source>
</evidence>
<name>A0ABW8UTJ8_9RHOB</name>
<comment type="caution">
    <text evidence="1">The sequence shown here is derived from an EMBL/GenBank/DDBJ whole genome shotgun (WGS) entry which is preliminary data.</text>
</comment>
<dbReference type="Proteomes" id="UP001627408">
    <property type="component" value="Unassembled WGS sequence"/>
</dbReference>
<sequence length="49" mass="5453">MLDFTNTPERRRKAAQARRRKTMIYLGLAILIPAAASAIDLQSLGLLNL</sequence>
<dbReference type="EMBL" id="JBHDIY010000002">
    <property type="protein sequence ID" value="MFL4470431.1"/>
    <property type="molecule type" value="Genomic_DNA"/>
</dbReference>
<accession>A0ABW8UTJ8</accession>
<protein>
    <submittedName>
        <fullName evidence="1">Uncharacterized protein</fullName>
    </submittedName>
</protein>
<proteinExistence type="predicted"/>
<organism evidence="1 2">
    <name type="scientific">Tateyamaria armeniaca</name>
    <dbReference type="NCBI Taxonomy" id="2518930"/>
    <lineage>
        <taxon>Bacteria</taxon>
        <taxon>Pseudomonadati</taxon>
        <taxon>Pseudomonadota</taxon>
        <taxon>Alphaproteobacteria</taxon>
        <taxon>Rhodobacterales</taxon>
        <taxon>Roseobacteraceae</taxon>
        <taxon>Tateyamaria</taxon>
    </lineage>
</organism>
<gene>
    <name evidence="1" type="ORF">ACERZ8_11290</name>
</gene>
<keyword evidence="2" id="KW-1185">Reference proteome</keyword>
<evidence type="ECO:0000313" key="1">
    <source>
        <dbReference type="EMBL" id="MFL4470431.1"/>
    </source>
</evidence>
<reference evidence="1 2" key="1">
    <citation type="submission" date="2024-08" db="EMBL/GenBank/DDBJ databases">
        <title>Tateyamaria sp. nov., isolated from marine algae.</title>
        <authorList>
            <person name="Choi B.J."/>
            <person name="Kim J.M."/>
            <person name="Lee J.K."/>
            <person name="Choi D.G."/>
            <person name="Bayburt H."/>
            <person name="Baek J.H."/>
            <person name="Han D.M."/>
            <person name="Jeon C.O."/>
        </authorList>
    </citation>
    <scope>NUCLEOTIDE SEQUENCE [LARGE SCALE GENOMIC DNA]</scope>
    <source>
        <strain evidence="1 2">KMU-156</strain>
    </source>
</reference>